<dbReference type="SUPFAM" id="SSF52402">
    <property type="entry name" value="Adenine nucleotide alpha hydrolases-like"/>
    <property type="match status" value="1"/>
</dbReference>
<dbReference type="Pfam" id="PF09179">
    <property type="entry name" value="TilS"/>
    <property type="match status" value="1"/>
</dbReference>
<evidence type="ECO:0000256" key="4">
    <source>
        <dbReference type="ARBA" id="ARBA00022694"/>
    </source>
</evidence>
<dbReference type="Gene3D" id="1.20.59.20">
    <property type="match status" value="1"/>
</dbReference>
<protein>
    <recommendedName>
        <fullName evidence="8">tRNA(Ile)-lysidine synthase</fullName>
        <ecNumber evidence="8">6.3.4.19</ecNumber>
    </recommendedName>
    <alternativeName>
        <fullName evidence="8">tRNA(Ile)-2-lysyl-cytidine synthase</fullName>
    </alternativeName>
    <alternativeName>
        <fullName evidence="8">tRNA(Ile)-lysidine synthetase</fullName>
    </alternativeName>
</protein>
<dbReference type="AlphaFoldDB" id="A0A2N5DX48"/>
<dbReference type="InterPro" id="IPR015262">
    <property type="entry name" value="tRNA_Ile_lys_synt_subst-bd"/>
</dbReference>
<dbReference type="InterPro" id="IPR012795">
    <property type="entry name" value="tRNA_Ile_lys_synt_N"/>
</dbReference>
<dbReference type="GO" id="GO:0032267">
    <property type="term" value="F:tRNA(Ile)-lysidine synthase activity"/>
    <property type="evidence" value="ECO:0007669"/>
    <property type="project" value="UniProtKB-EC"/>
</dbReference>
<dbReference type="NCBIfam" id="NF007942">
    <property type="entry name" value="PRK10660.1"/>
    <property type="match status" value="1"/>
</dbReference>
<comment type="caution">
    <text evidence="10">The sequence shown here is derived from an EMBL/GenBank/DDBJ whole genome shotgun (WGS) entry which is preliminary data.</text>
</comment>
<evidence type="ECO:0000313" key="10">
    <source>
        <dbReference type="EMBL" id="PLR31887.1"/>
    </source>
</evidence>
<keyword evidence="6 8" id="KW-0067">ATP-binding</keyword>
<evidence type="ECO:0000256" key="1">
    <source>
        <dbReference type="ARBA" id="ARBA00004496"/>
    </source>
</evidence>
<keyword evidence="3 8" id="KW-0436">Ligase</keyword>
<dbReference type="NCBIfam" id="TIGR02432">
    <property type="entry name" value="lysidine_TilS_N"/>
    <property type="match status" value="1"/>
</dbReference>
<reference evidence="10 11" key="1">
    <citation type="submission" date="2017-12" db="EMBL/GenBank/DDBJ databases">
        <title>Characterization of six clinical isolates of Enterochimera gen. nov., a novel genus of the Yersiniaciae family and the three species Enterochimera arupensis sp. nov., Enterochimera coloradensis sp. nov, and Enterochimera californica sp. nov.</title>
        <authorList>
            <person name="Rossi A."/>
            <person name="Fisher M."/>
        </authorList>
    </citation>
    <scope>NUCLEOTIDE SEQUENCE [LARGE SCALE GENOMIC DNA]</scope>
    <source>
        <strain evidence="11">2016-Iso4</strain>
    </source>
</reference>
<feature type="binding site" evidence="8">
    <location>
        <begin position="25"/>
        <end position="30"/>
    </location>
    <ligand>
        <name>ATP</name>
        <dbReference type="ChEBI" id="CHEBI:30616"/>
    </ligand>
</feature>
<dbReference type="GO" id="GO:0005737">
    <property type="term" value="C:cytoplasm"/>
    <property type="evidence" value="ECO:0007669"/>
    <property type="project" value="UniProtKB-SubCell"/>
</dbReference>
<dbReference type="InterPro" id="IPR014729">
    <property type="entry name" value="Rossmann-like_a/b/a_fold"/>
</dbReference>
<evidence type="ECO:0000256" key="3">
    <source>
        <dbReference type="ARBA" id="ARBA00022598"/>
    </source>
</evidence>
<evidence type="ECO:0000256" key="5">
    <source>
        <dbReference type="ARBA" id="ARBA00022741"/>
    </source>
</evidence>
<organism evidence="10 11">
    <name type="scientific">Chimaeribacter coloradensis</name>
    <dbReference type="NCBI Taxonomy" id="2060068"/>
    <lineage>
        <taxon>Bacteria</taxon>
        <taxon>Pseudomonadati</taxon>
        <taxon>Pseudomonadota</taxon>
        <taxon>Gammaproteobacteria</taxon>
        <taxon>Enterobacterales</taxon>
        <taxon>Yersiniaceae</taxon>
        <taxon>Chimaeribacter</taxon>
    </lineage>
</organism>
<comment type="domain">
    <text evidence="8">The N-terminal region contains the highly conserved SGGXDS motif, predicted to be a P-loop motif involved in ATP binding.</text>
</comment>
<dbReference type="GO" id="GO:0006400">
    <property type="term" value="P:tRNA modification"/>
    <property type="evidence" value="ECO:0007669"/>
    <property type="project" value="UniProtKB-UniRule"/>
</dbReference>
<dbReference type="SMART" id="SM00977">
    <property type="entry name" value="TilS_C"/>
    <property type="match status" value="1"/>
</dbReference>
<dbReference type="OrthoDB" id="9807403at2"/>
<dbReference type="EC" id="6.3.4.19" evidence="8"/>
<comment type="subcellular location">
    <subcellularLocation>
        <location evidence="1 8">Cytoplasm</location>
    </subcellularLocation>
</comment>
<accession>A0A2N5DX48</accession>
<dbReference type="PANTHER" id="PTHR43033:SF1">
    <property type="entry name" value="TRNA(ILE)-LYSIDINE SYNTHASE-RELATED"/>
    <property type="match status" value="1"/>
</dbReference>
<dbReference type="CDD" id="cd01992">
    <property type="entry name" value="TilS_N"/>
    <property type="match status" value="1"/>
</dbReference>
<comment type="function">
    <text evidence="8">Ligates lysine onto the cytidine present at position 34 of the AUA codon-specific tRNA(Ile) that contains the anticodon CAU, in an ATP-dependent manner. Cytidine is converted to lysidine, thus changing the amino acid specificity of the tRNA from methionine to isoleucine.</text>
</comment>
<dbReference type="SUPFAM" id="SSF56037">
    <property type="entry name" value="PheT/TilS domain"/>
    <property type="match status" value="1"/>
</dbReference>
<feature type="domain" description="Lysidine-tRNA(Ile) synthetase C-terminal" evidence="9">
    <location>
        <begin position="366"/>
        <end position="438"/>
    </location>
</feature>
<dbReference type="Proteomes" id="UP000234503">
    <property type="component" value="Unassembled WGS sequence"/>
</dbReference>
<dbReference type="EMBL" id="PJZH01000021">
    <property type="protein sequence ID" value="PLR31887.1"/>
    <property type="molecule type" value="Genomic_DNA"/>
</dbReference>
<name>A0A2N5DX48_9GAMM</name>
<dbReference type="NCBIfam" id="TIGR02433">
    <property type="entry name" value="lysidine_TilS_C"/>
    <property type="match status" value="1"/>
</dbReference>
<dbReference type="Pfam" id="PF01171">
    <property type="entry name" value="ATP_bind_3"/>
    <property type="match status" value="1"/>
</dbReference>
<keyword evidence="11" id="KW-1185">Reference proteome</keyword>
<evidence type="ECO:0000256" key="7">
    <source>
        <dbReference type="ARBA" id="ARBA00048539"/>
    </source>
</evidence>
<dbReference type="InterPro" id="IPR012094">
    <property type="entry name" value="tRNA_Ile_lys_synt"/>
</dbReference>
<dbReference type="InterPro" id="IPR012796">
    <property type="entry name" value="Lysidine-tRNA-synth_C"/>
</dbReference>
<gene>
    <name evidence="8" type="primary">tilS</name>
    <name evidence="10" type="ORF">CYR32_16145</name>
</gene>
<keyword evidence="4 8" id="KW-0819">tRNA processing</keyword>
<evidence type="ECO:0000313" key="11">
    <source>
        <dbReference type="Proteomes" id="UP000234503"/>
    </source>
</evidence>
<evidence type="ECO:0000256" key="8">
    <source>
        <dbReference type="HAMAP-Rule" id="MF_01161"/>
    </source>
</evidence>
<dbReference type="GO" id="GO:0005524">
    <property type="term" value="F:ATP binding"/>
    <property type="evidence" value="ECO:0007669"/>
    <property type="project" value="UniProtKB-UniRule"/>
</dbReference>
<dbReference type="RefSeq" id="WP_101826186.1">
    <property type="nucleotide sequence ID" value="NZ_PJZH01000021.1"/>
</dbReference>
<comment type="similarity">
    <text evidence="8">Belongs to the tRNA(Ile)-lysidine synthase family.</text>
</comment>
<dbReference type="PANTHER" id="PTHR43033">
    <property type="entry name" value="TRNA(ILE)-LYSIDINE SYNTHASE-RELATED"/>
    <property type="match status" value="1"/>
</dbReference>
<keyword evidence="5 8" id="KW-0547">Nucleotide-binding</keyword>
<proteinExistence type="inferred from homology"/>
<evidence type="ECO:0000256" key="6">
    <source>
        <dbReference type="ARBA" id="ARBA00022840"/>
    </source>
</evidence>
<sequence>MNDETLLSHLTTQLGDSRACCVAFSGGLDSTVLLHLLAALRHGGRDLPLRAVHIHHGLSRFADEWAAHCEALCAQWQIPLTTLRVTPDPRQGGVEAAARDARYQALASTLQPGETLLTAQHLDDQCETFLLALKRGSGPAGLSAMKNITTFHGHRLLRPLLDVSRQELEGYAGEQGLSWINDDSNQDDRFDRNFLRRQVLPVLHQRWPHFAAATSRSAALCAEQEALLDELLEETLTSLLDVQGSLAIEALRPMSEAKRAALLRRWMARHAMPMPAREQLQRLWREVAESRADAEPQLQLGGGSVRRFRQRLYLLPPMQEIDDQVLAWAPPTALTLPDGVGSLQVTEQFTAEKAQWIRRARPDEPVTVRFHAEGSFYIVGRPHSRQIKKLWQELAIPPWERNRTPLIFYGEHLIAAPGIFVTREGAASAGQPGWRVTWQKAVTYNVEEQA</sequence>
<dbReference type="Gene3D" id="3.40.50.620">
    <property type="entry name" value="HUPs"/>
    <property type="match status" value="1"/>
</dbReference>
<evidence type="ECO:0000259" key="9">
    <source>
        <dbReference type="SMART" id="SM00977"/>
    </source>
</evidence>
<keyword evidence="2 8" id="KW-0963">Cytoplasm</keyword>
<dbReference type="InterPro" id="IPR011063">
    <property type="entry name" value="TilS/TtcA_N"/>
</dbReference>
<dbReference type="HAMAP" id="MF_01161">
    <property type="entry name" value="tRNA_Ile_lys_synt"/>
    <property type="match status" value="1"/>
</dbReference>
<dbReference type="Pfam" id="PF11734">
    <property type="entry name" value="TilS_C"/>
    <property type="match status" value="1"/>
</dbReference>
<comment type="catalytic activity">
    <reaction evidence="7 8">
        <text>cytidine(34) in tRNA(Ile2) + L-lysine + ATP = lysidine(34) in tRNA(Ile2) + AMP + diphosphate + H(+)</text>
        <dbReference type="Rhea" id="RHEA:43744"/>
        <dbReference type="Rhea" id="RHEA-COMP:10625"/>
        <dbReference type="Rhea" id="RHEA-COMP:10670"/>
        <dbReference type="ChEBI" id="CHEBI:15378"/>
        <dbReference type="ChEBI" id="CHEBI:30616"/>
        <dbReference type="ChEBI" id="CHEBI:32551"/>
        <dbReference type="ChEBI" id="CHEBI:33019"/>
        <dbReference type="ChEBI" id="CHEBI:82748"/>
        <dbReference type="ChEBI" id="CHEBI:83665"/>
        <dbReference type="ChEBI" id="CHEBI:456215"/>
        <dbReference type="EC" id="6.3.4.19"/>
    </reaction>
</comment>
<dbReference type="SUPFAM" id="SSF82829">
    <property type="entry name" value="MesJ substrate recognition domain-like"/>
    <property type="match status" value="1"/>
</dbReference>
<evidence type="ECO:0000256" key="2">
    <source>
        <dbReference type="ARBA" id="ARBA00022490"/>
    </source>
</evidence>